<protein>
    <recommendedName>
        <fullName evidence="3">SHSP domain-containing protein</fullName>
    </recommendedName>
</protein>
<comment type="caution">
    <text evidence="1">The sequence shown here is derived from an EMBL/GenBank/DDBJ whole genome shotgun (WGS) entry which is preliminary data.</text>
</comment>
<evidence type="ECO:0000313" key="1">
    <source>
        <dbReference type="EMBL" id="MED6161010.1"/>
    </source>
</evidence>
<reference evidence="1 2" key="1">
    <citation type="journal article" date="2023" name="Plants (Basel)">
        <title>Bridging the Gap: Combining Genomics and Transcriptomics Approaches to Understand Stylosanthes scabra, an Orphan Legume from the Brazilian Caatinga.</title>
        <authorList>
            <person name="Ferreira-Neto J.R.C."/>
            <person name="da Silva M.D."/>
            <person name="Binneck E."/>
            <person name="de Melo N.F."/>
            <person name="da Silva R.H."/>
            <person name="de Melo A.L.T.M."/>
            <person name="Pandolfi V."/>
            <person name="Bustamante F.O."/>
            <person name="Brasileiro-Vidal A.C."/>
            <person name="Benko-Iseppon A.M."/>
        </authorList>
    </citation>
    <scope>NUCLEOTIDE SEQUENCE [LARGE SCALE GENOMIC DNA]</scope>
    <source>
        <tissue evidence="1">Leaves</tissue>
    </source>
</reference>
<sequence length="170" mass="19059">MTRKRSISIQYDIMNTNPLSQAELLLALTLSDSNNKLRRLPHVFSKVLQLPLSSDADVSVEEWPHCFQFVADAPAGMASVEASTFQLHPGITKLVVRDSQTADFTELSSFDEFELRLDVWRFRLPESTCPEMATAMLRDGQLIVTVPKHQRGGVDDNRAMVDAQTLVLVN</sequence>
<dbReference type="EMBL" id="JASCZI010121286">
    <property type="protein sequence ID" value="MED6161010.1"/>
    <property type="molecule type" value="Genomic_DNA"/>
</dbReference>
<gene>
    <name evidence="1" type="ORF">PIB30_056762</name>
</gene>
<evidence type="ECO:0008006" key="3">
    <source>
        <dbReference type="Google" id="ProtNLM"/>
    </source>
</evidence>
<keyword evidence="2" id="KW-1185">Reference proteome</keyword>
<organism evidence="1 2">
    <name type="scientific">Stylosanthes scabra</name>
    <dbReference type="NCBI Taxonomy" id="79078"/>
    <lineage>
        <taxon>Eukaryota</taxon>
        <taxon>Viridiplantae</taxon>
        <taxon>Streptophyta</taxon>
        <taxon>Embryophyta</taxon>
        <taxon>Tracheophyta</taxon>
        <taxon>Spermatophyta</taxon>
        <taxon>Magnoliopsida</taxon>
        <taxon>eudicotyledons</taxon>
        <taxon>Gunneridae</taxon>
        <taxon>Pentapetalae</taxon>
        <taxon>rosids</taxon>
        <taxon>fabids</taxon>
        <taxon>Fabales</taxon>
        <taxon>Fabaceae</taxon>
        <taxon>Papilionoideae</taxon>
        <taxon>50 kb inversion clade</taxon>
        <taxon>dalbergioids sensu lato</taxon>
        <taxon>Dalbergieae</taxon>
        <taxon>Pterocarpus clade</taxon>
        <taxon>Stylosanthes</taxon>
    </lineage>
</organism>
<dbReference type="CDD" id="cd06464">
    <property type="entry name" value="ACD_sHsps-like"/>
    <property type="match status" value="1"/>
</dbReference>
<dbReference type="PANTHER" id="PTHR33879">
    <property type="entry name" value="17.6 KDA CLASS II HEAT SHOCK PROTEIN-RELATED"/>
    <property type="match status" value="1"/>
</dbReference>
<name>A0ABU6UI78_9FABA</name>
<dbReference type="PANTHER" id="PTHR33879:SF3">
    <property type="entry name" value="17.6 KDA CLASS II HEAT SHOCK PROTEIN-RELATED"/>
    <property type="match status" value="1"/>
</dbReference>
<evidence type="ECO:0000313" key="2">
    <source>
        <dbReference type="Proteomes" id="UP001341840"/>
    </source>
</evidence>
<accession>A0ABU6UI78</accession>
<proteinExistence type="predicted"/>
<dbReference type="Proteomes" id="UP001341840">
    <property type="component" value="Unassembled WGS sequence"/>
</dbReference>